<dbReference type="RefSeq" id="WP_089380630.1">
    <property type="nucleotide sequence ID" value="NZ_FZNT01000002.1"/>
</dbReference>
<dbReference type="AlphaFoldDB" id="A0A238W5N0"/>
<organism evidence="6 7">
    <name type="scientific">Lutibacter agarilyticus</name>
    <dbReference type="NCBI Taxonomy" id="1109740"/>
    <lineage>
        <taxon>Bacteria</taxon>
        <taxon>Pseudomonadati</taxon>
        <taxon>Bacteroidota</taxon>
        <taxon>Flavobacteriia</taxon>
        <taxon>Flavobacteriales</taxon>
        <taxon>Flavobacteriaceae</taxon>
        <taxon>Lutibacter</taxon>
    </lineage>
</organism>
<keyword evidence="1" id="KW-0436">Ligase</keyword>
<dbReference type="PANTHER" id="PTHR43585:SF2">
    <property type="entry name" value="ATP-GRASP ENZYME FSQD"/>
    <property type="match status" value="1"/>
</dbReference>
<dbReference type="GO" id="GO:0046872">
    <property type="term" value="F:metal ion binding"/>
    <property type="evidence" value="ECO:0007669"/>
    <property type="project" value="InterPro"/>
</dbReference>
<keyword evidence="3 4" id="KW-0067">ATP-binding</keyword>
<dbReference type="SUPFAM" id="SSF56059">
    <property type="entry name" value="Glutathione synthetase ATP-binding domain-like"/>
    <property type="match status" value="1"/>
</dbReference>
<dbReference type="InterPro" id="IPR011761">
    <property type="entry name" value="ATP-grasp"/>
</dbReference>
<dbReference type="EMBL" id="FZNT01000002">
    <property type="protein sequence ID" value="SNR41905.1"/>
    <property type="molecule type" value="Genomic_DNA"/>
</dbReference>
<protein>
    <submittedName>
        <fullName evidence="6">ATP-grasp domain-containing protein</fullName>
    </submittedName>
</protein>
<feature type="domain" description="ATP-grasp" evidence="5">
    <location>
        <begin position="89"/>
        <end position="300"/>
    </location>
</feature>
<evidence type="ECO:0000256" key="2">
    <source>
        <dbReference type="ARBA" id="ARBA00022741"/>
    </source>
</evidence>
<dbReference type="GO" id="GO:0005524">
    <property type="term" value="F:ATP binding"/>
    <property type="evidence" value="ECO:0007669"/>
    <property type="project" value="UniProtKB-UniRule"/>
</dbReference>
<name>A0A238W5N0_9FLAO</name>
<dbReference type="PROSITE" id="PS50975">
    <property type="entry name" value="ATP_GRASP"/>
    <property type="match status" value="1"/>
</dbReference>
<dbReference type="Pfam" id="PF13535">
    <property type="entry name" value="ATP-grasp_4"/>
    <property type="match status" value="1"/>
</dbReference>
<dbReference type="Gene3D" id="3.30.470.20">
    <property type="entry name" value="ATP-grasp fold, B domain"/>
    <property type="match status" value="1"/>
</dbReference>
<gene>
    <name evidence="6" type="ORF">SAMN06265371_102456</name>
</gene>
<dbReference type="OrthoDB" id="9803907at2"/>
<sequence length="391" mass="45812">MILIDKPFVSDFLIKTIKEFNFPVVATSTAKEMISDETIHWVSEEDAIQQYKENQNSPIYTNSENAINWIEKNLTFSELPSKIKRFKNKIKFRELIKNAYPNYFFKGVKYQDLQQLSFHDLQFPLIIKPTVGFFSLAVHKIDNWSEWKAILPIISKEITEFKAMYPKEVVDVTDFIIEEFIKGEEYAIDCYFNANGKVVILNIMHHTFSSEKDVSDRVYATSKKIITAYFSEIEQFLQLIGNKAQLKNFPMHVEVRINAEGNVIPIEVNPMRFGGWCTTGDISFYAFEFNSYQYFLESKTPNWTKIFDKIGNKKYNLIVLDNNSGISENAIESFNYDLLLKDFKKPLNLRKVDFRKYAVFGFVFTETTPENELEIQRILKSDLKKYILLKP</sequence>
<evidence type="ECO:0000313" key="7">
    <source>
        <dbReference type="Proteomes" id="UP000198384"/>
    </source>
</evidence>
<accession>A0A238W5N0</accession>
<dbReference type="PANTHER" id="PTHR43585">
    <property type="entry name" value="FUMIPYRROLE BIOSYNTHESIS PROTEIN C"/>
    <property type="match status" value="1"/>
</dbReference>
<evidence type="ECO:0000256" key="3">
    <source>
        <dbReference type="ARBA" id="ARBA00022840"/>
    </source>
</evidence>
<keyword evidence="7" id="KW-1185">Reference proteome</keyword>
<evidence type="ECO:0000313" key="6">
    <source>
        <dbReference type="EMBL" id="SNR41905.1"/>
    </source>
</evidence>
<dbReference type="GO" id="GO:0016874">
    <property type="term" value="F:ligase activity"/>
    <property type="evidence" value="ECO:0007669"/>
    <property type="project" value="UniProtKB-KW"/>
</dbReference>
<dbReference type="Proteomes" id="UP000198384">
    <property type="component" value="Unassembled WGS sequence"/>
</dbReference>
<dbReference type="InterPro" id="IPR052032">
    <property type="entry name" value="ATP-dep_AA_Ligase"/>
</dbReference>
<evidence type="ECO:0000259" key="5">
    <source>
        <dbReference type="PROSITE" id="PS50975"/>
    </source>
</evidence>
<evidence type="ECO:0000256" key="4">
    <source>
        <dbReference type="PROSITE-ProRule" id="PRU00409"/>
    </source>
</evidence>
<keyword evidence="2 4" id="KW-0547">Nucleotide-binding</keyword>
<evidence type="ECO:0000256" key="1">
    <source>
        <dbReference type="ARBA" id="ARBA00022598"/>
    </source>
</evidence>
<reference evidence="6 7" key="1">
    <citation type="submission" date="2017-06" db="EMBL/GenBank/DDBJ databases">
        <authorList>
            <person name="Kim H.J."/>
            <person name="Triplett B.A."/>
        </authorList>
    </citation>
    <scope>NUCLEOTIDE SEQUENCE [LARGE SCALE GENOMIC DNA]</scope>
    <source>
        <strain evidence="6 7">DSM 29150</strain>
    </source>
</reference>
<proteinExistence type="predicted"/>